<keyword evidence="2" id="KW-1185">Reference proteome</keyword>
<sequence>MSVPVTLRYGKKKGAFGELYQFMRAPFIANAVNSYRLGV</sequence>
<dbReference type="AlphaFoldDB" id="A0A140DUE2"/>
<dbReference type="STRING" id="1702221.AALO17_11350"/>
<gene>
    <name evidence="1" type="ORF">AALO17_11350</name>
</gene>
<organism evidence="1 2">
    <name type="scientific">Faecalibaculum rodentium</name>
    <dbReference type="NCBI Taxonomy" id="1702221"/>
    <lineage>
        <taxon>Bacteria</taxon>
        <taxon>Bacillati</taxon>
        <taxon>Bacillota</taxon>
        <taxon>Erysipelotrichia</taxon>
        <taxon>Erysipelotrichales</taxon>
        <taxon>Erysipelotrichaceae</taxon>
        <taxon>Faecalibaculum</taxon>
    </lineage>
</organism>
<accession>A0A140DUE2</accession>
<dbReference type="EMBL" id="CP011391">
    <property type="protein sequence ID" value="AMK54269.1"/>
    <property type="molecule type" value="Genomic_DNA"/>
</dbReference>
<name>A0A140DUE2_9FIRM</name>
<evidence type="ECO:0000313" key="1">
    <source>
        <dbReference type="EMBL" id="AMK54269.1"/>
    </source>
</evidence>
<protein>
    <submittedName>
        <fullName evidence="1">Uncharacterized protein</fullName>
    </submittedName>
</protein>
<proteinExistence type="predicted"/>
<evidence type="ECO:0000313" key="2">
    <source>
        <dbReference type="Proteomes" id="UP000069771"/>
    </source>
</evidence>
<dbReference type="KEGG" id="fro:AALO17_11350"/>
<reference evidence="1 2" key="1">
    <citation type="journal article" date="2016" name="Gut Pathog.">
        <title>Whole genome sequencing of "Faecalibaculum rodentium" ALO17, isolated from C57BL/6J laboratory mouse feces.</title>
        <authorList>
            <person name="Lim S."/>
            <person name="Chang D.H."/>
            <person name="Ahn S."/>
            <person name="Kim B.C."/>
        </authorList>
    </citation>
    <scope>NUCLEOTIDE SEQUENCE [LARGE SCALE GENOMIC DNA]</scope>
    <source>
        <strain evidence="1 2">Alo17</strain>
    </source>
</reference>
<dbReference type="Proteomes" id="UP000069771">
    <property type="component" value="Chromosome"/>
</dbReference>